<accession>A0ABX5DM01</accession>
<reference evidence="1 2" key="1">
    <citation type="submission" date="2018-03" db="EMBL/GenBank/DDBJ databases">
        <title>Genotypic and phenotypic analysis of antagonistic Bacillus spp. isolated from rhizosphere soil of plants in Tibet.</title>
        <authorList>
            <person name="Borriss R."/>
            <person name="Lasch P."/>
            <person name="Wu L."/>
            <person name="Wu H."/>
            <person name="Gao X."/>
        </authorList>
    </citation>
    <scope>NUCLEOTIDE SEQUENCE [LARGE SCALE GENOMIC DNA]</scope>
    <source>
        <strain evidence="1 2">NMSW16</strain>
    </source>
</reference>
<organism evidence="1 2">
    <name type="scientific">Bacillus wiedmannii</name>
    <dbReference type="NCBI Taxonomy" id="1890302"/>
    <lineage>
        <taxon>Bacteria</taxon>
        <taxon>Bacillati</taxon>
        <taxon>Bacillota</taxon>
        <taxon>Bacilli</taxon>
        <taxon>Bacillales</taxon>
        <taxon>Bacillaceae</taxon>
        <taxon>Bacillus</taxon>
        <taxon>Bacillus cereus group</taxon>
    </lineage>
</organism>
<dbReference type="EMBL" id="PVRR01000016">
    <property type="protein sequence ID" value="PRT35372.1"/>
    <property type="molecule type" value="Genomic_DNA"/>
</dbReference>
<evidence type="ECO:0000313" key="2">
    <source>
        <dbReference type="Proteomes" id="UP000239236"/>
    </source>
</evidence>
<comment type="caution">
    <text evidence="1">The sequence shown here is derived from an EMBL/GenBank/DDBJ whole genome shotgun (WGS) entry which is preliminary data.</text>
</comment>
<protein>
    <submittedName>
        <fullName evidence="1">Uncharacterized protein</fullName>
    </submittedName>
</protein>
<dbReference type="Proteomes" id="UP000239236">
    <property type="component" value="Unassembled WGS sequence"/>
</dbReference>
<keyword evidence="2" id="KW-1185">Reference proteome</keyword>
<name>A0ABX5DM01_9BACI</name>
<sequence>MKINYKRIWNVIFSEMETFCVENHKYFVFQHIQLKNRFWCKNSKALASNLLNLDILIVLL</sequence>
<proteinExistence type="predicted"/>
<gene>
    <name evidence="1" type="ORF">C6357_29035</name>
</gene>
<evidence type="ECO:0000313" key="1">
    <source>
        <dbReference type="EMBL" id="PRT35372.1"/>
    </source>
</evidence>